<evidence type="ECO:0000256" key="13">
    <source>
        <dbReference type="ARBA" id="ARBA00023316"/>
    </source>
</evidence>
<keyword evidence="12" id="KW-0472">Membrane</keyword>
<dbReference type="GO" id="GO:0005886">
    <property type="term" value="C:plasma membrane"/>
    <property type="evidence" value="ECO:0007669"/>
    <property type="project" value="UniProtKB-SubCell"/>
</dbReference>
<dbReference type="GO" id="GO:0009252">
    <property type="term" value="P:peptidoglycan biosynthetic process"/>
    <property type="evidence" value="ECO:0007669"/>
    <property type="project" value="UniProtKB-KW"/>
</dbReference>
<evidence type="ECO:0000259" key="15">
    <source>
        <dbReference type="Pfam" id="PF03717"/>
    </source>
</evidence>
<dbReference type="GO" id="GO:0006508">
    <property type="term" value="P:proteolysis"/>
    <property type="evidence" value="ECO:0007669"/>
    <property type="project" value="UniProtKB-KW"/>
</dbReference>
<name>A0A238UKU7_9ACTN</name>
<dbReference type="PANTHER" id="PTHR30627">
    <property type="entry name" value="PEPTIDOGLYCAN D,D-TRANSPEPTIDASE"/>
    <property type="match status" value="1"/>
</dbReference>
<dbReference type="Gene3D" id="3.90.1310.10">
    <property type="entry name" value="Penicillin-binding protein 2a (Domain 2)"/>
    <property type="match status" value="1"/>
</dbReference>
<dbReference type="NCBIfam" id="TIGR03423">
    <property type="entry name" value="pbp2_mrdA"/>
    <property type="match status" value="1"/>
</dbReference>
<keyword evidence="5" id="KW-0997">Cell inner membrane</keyword>
<dbReference type="RefSeq" id="WP_089309484.1">
    <property type="nucleotide sequence ID" value="NZ_FZNP01000001.1"/>
</dbReference>
<dbReference type="AlphaFoldDB" id="A0A238UKU7"/>
<evidence type="ECO:0000256" key="8">
    <source>
        <dbReference type="ARBA" id="ARBA00022801"/>
    </source>
</evidence>
<keyword evidence="4" id="KW-1003">Cell membrane</keyword>
<keyword evidence="11" id="KW-1133">Transmembrane helix</keyword>
<dbReference type="InterPro" id="IPR017790">
    <property type="entry name" value="Penicillin-binding_protein_2"/>
</dbReference>
<evidence type="ECO:0000256" key="2">
    <source>
        <dbReference type="ARBA" id="ARBA00004236"/>
    </source>
</evidence>
<dbReference type="GO" id="GO:0071555">
    <property type="term" value="P:cell wall organization"/>
    <property type="evidence" value="ECO:0007669"/>
    <property type="project" value="UniProtKB-KW"/>
</dbReference>
<feature type="domain" description="Penicillin-binding protein dimerisation" evidence="15">
    <location>
        <begin position="52"/>
        <end position="239"/>
    </location>
</feature>
<evidence type="ECO:0000256" key="5">
    <source>
        <dbReference type="ARBA" id="ARBA00022519"/>
    </source>
</evidence>
<comment type="similarity">
    <text evidence="3">Belongs to the transpeptidase family.</text>
</comment>
<evidence type="ECO:0000256" key="7">
    <source>
        <dbReference type="ARBA" id="ARBA00022692"/>
    </source>
</evidence>
<dbReference type="InterPro" id="IPR005311">
    <property type="entry name" value="PBP_dimer"/>
</dbReference>
<comment type="subcellular location">
    <subcellularLocation>
        <location evidence="2">Cell membrane</location>
    </subcellularLocation>
    <subcellularLocation>
        <location evidence="1">Membrane</location>
        <topology evidence="1">Single-pass membrane protein</topology>
    </subcellularLocation>
</comment>
<evidence type="ECO:0000256" key="4">
    <source>
        <dbReference type="ARBA" id="ARBA00022475"/>
    </source>
</evidence>
<dbReference type="GO" id="GO:0008658">
    <property type="term" value="F:penicillin binding"/>
    <property type="evidence" value="ECO:0007669"/>
    <property type="project" value="InterPro"/>
</dbReference>
<reference evidence="17" key="1">
    <citation type="submission" date="2017-06" db="EMBL/GenBank/DDBJ databases">
        <authorList>
            <person name="Varghese N."/>
            <person name="Submissions S."/>
        </authorList>
    </citation>
    <scope>NUCLEOTIDE SEQUENCE [LARGE SCALE GENOMIC DNA]</scope>
    <source>
        <strain evidence="17">DSM 44485</strain>
    </source>
</reference>
<dbReference type="GO" id="GO:0009002">
    <property type="term" value="F:serine-type D-Ala-D-Ala carboxypeptidase activity"/>
    <property type="evidence" value="ECO:0007669"/>
    <property type="project" value="InterPro"/>
</dbReference>
<dbReference type="Proteomes" id="UP000198420">
    <property type="component" value="Unassembled WGS sequence"/>
</dbReference>
<evidence type="ECO:0000256" key="6">
    <source>
        <dbReference type="ARBA" id="ARBA00022670"/>
    </source>
</evidence>
<gene>
    <name evidence="16" type="ORF">SAMN06265355_10121</name>
</gene>
<evidence type="ECO:0000256" key="9">
    <source>
        <dbReference type="ARBA" id="ARBA00022960"/>
    </source>
</evidence>
<evidence type="ECO:0000256" key="12">
    <source>
        <dbReference type="ARBA" id="ARBA00023136"/>
    </source>
</evidence>
<dbReference type="InterPro" id="IPR036138">
    <property type="entry name" value="PBP_dimer_sf"/>
</dbReference>
<organism evidence="16 17">
    <name type="scientific">Actinomadura mexicana</name>
    <dbReference type="NCBI Taxonomy" id="134959"/>
    <lineage>
        <taxon>Bacteria</taxon>
        <taxon>Bacillati</taxon>
        <taxon>Actinomycetota</taxon>
        <taxon>Actinomycetes</taxon>
        <taxon>Streptosporangiales</taxon>
        <taxon>Thermomonosporaceae</taxon>
        <taxon>Actinomadura</taxon>
    </lineage>
</organism>
<evidence type="ECO:0000313" key="16">
    <source>
        <dbReference type="EMBL" id="SNR22695.1"/>
    </source>
</evidence>
<dbReference type="SUPFAM" id="SSF56601">
    <property type="entry name" value="beta-lactamase/transpeptidase-like"/>
    <property type="match status" value="1"/>
</dbReference>
<sequence>MNPRTHFRLVVLYVLVAALLLVLIGRMWALQVLEGAHYRAVAAENRTRDIVVPATRGMILDDRGRPLVRNRSALVVSVDRTTLSRQKDGGQTVLKRLAAVLGTSEDEMSKRIRLCGPGIKRPCWPGSPYQPIPVEDHVDPKRALQIMERQEDFPGITAQVQAVRDYPEPEGARPAQLLGYLQPVTQDELDKRKGLKVTGYSGVDLVGRDGLEAQYDSALSGEPGFRKVLVDSQGRVTGTAQEQPPTAGGNLVTSIDAGVQGAAENALKHAIDGARKQGRPADAGAAVVMDVRTGRMIAMASYPTYDPGIWTGGISQDEYEALLGKKQGEPLISRVTQGQFAPGSTFKISSVSAAVKDGNSLTGTYDCPGSYNVGNRAFRNFEGETLGAMSLHTALVKSCDTIFYRFAYQEWQRDGGMKPKKNPSDPMVKMARDYGFGSRTGIDLPSESEGRIPDRGWKKDFWDVTKASNCKGAKEGYPEVAKTDPARAAYLKAVATENCTEGYVWRPGDAANFSVGQGDVLVTPLQLVRAYSAVANGGRLPTPRLGVAVVRPDGSIVRRIDAPPARKVPVDGKVLKYIRESLAEVTKSGTASGAFNGFDFKRVDVGGKTGTAEVYGKQDTSWFASFGPVDKPRFAVVAMVSQGGQGAQTSAPAVREIWEAMYGTKDRKAILQDGRLPSELPRMPAEGAAP</sequence>
<keyword evidence="8" id="KW-0378">Hydrolase</keyword>
<evidence type="ECO:0000256" key="11">
    <source>
        <dbReference type="ARBA" id="ARBA00022989"/>
    </source>
</evidence>
<dbReference type="GO" id="GO:0071972">
    <property type="term" value="F:peptidoglycan L,D-transpeptidase activity"/>
    <property type="evidence" value="ECO:0007669"/>
    <property type="project" value="TreeGrafter"/>
</dbReference>
<dbReference type="PANTHER" id="PTHR30627:SF2">
    <property type="entry name" value="PEPTIDOGLYCAN D,D-TRANSPEPTIDASE MRDA"/>
    <property type="match status" value="1"/>
</dbReference>
<keyword evidence="10" id="KW-0573">Peptidoglycan synthesis</keyword>
<evidence type="ECO:0000256" key="10">
    <source>
        <dbReference type="ARBA" id="ARBA00022984"/>
    </source>
</evidence>
<keyword evidence="17" id="KW-1185">Reference proteome</keyword>
<dbReference type="GO" id="GO:0008360">
    <property type="term" value="P:regulation of cell shape"/>
    <property type="evidence" value="ECO:0007669"/>
    <property type="project" value="UniProtKB-KW"/>
</dbReference>
<proteinExistence type="inferred from homology"/>
<dbReference type="InterPro" id="IPR050515">
    <property type="entry name" value="Beta-lactam/transpept"/>
</dbReference>
<dbReference type="Gene3D" id="3.40.710.10">
    <property type="entry name" value="DD-peptidase/beta-lactamase superfamily"/>
    <property type="match status" value="1"/>
</dbReference>
<evidence type="ECO:0000259" key="14">
    <source>
        <dbReference type="Pfam" id="PF00905"/>
    </source>
</evidence>
<evidence type="ECO:0000256" key="3">
    <source>
        <dbReference type="ARBA" id="ARBA00007171"/>
    </source>
</evidence>
<dbReference type="InterPro" id="IPR012338">
    <property type="entry name" value="Beta-lactam/transpept-like"/>
</dbReference>
<dbReference type="OrthoDB" id="9766847at2"/>
<dbReference type="EMBL" id="FZNP01000001">
    <property type="protein sequence ID" value="SNR22695.1"/>
    <property type="molecule type" value="Genomic_DNA"/>
</dbReference>
<protein>
    <submittedName>
        <fullName evidence="16">Penicillin-binding protein 2</fullName>
    </submittedName>
</protein>
<evidence type="ECO:0000313" key="17">
    <source>
        <dbReference type="Proteomes" id="UP000198420"/>
    </source>
</evidence>
<dbReference type="Pfam" id="PF00905">
    <property type="entry name" value="Transpeptidase"/>
    <property type="match status" value="1"/>
</dbReference>
<dbReference type="InterPro" id="IPR001460">
    <property type="entry name" value="PCN-bd_Tpept"/>
</dbReference>
<feature type="domain" description="Penicillin-binding protein transpeptidase" evidence="14">
    <location>
        <begin position="284"/>
        <end position="658"/>
    </location>
</feature>
<keyword evidence="9" id="KW-0133">Cell shape</keyword>
<accession>A0A238UKU7</accession>
<evidence type="ECO:0000256" key="1">
    <source>
        <dbReference type="ARBA" id="ARBA00004167"/>
    </source>
</evidence>
<dbReference type="Pfam" id="PF03717">
    <property type="entry name" value="PBP_dimer"/>
    <property type="match status" value="1"/>
</dbReference>
<dbReference type="SUPFAM" id="SSF56519">
    <property type="entry name" value="Penicillin binding protein dimerisation domain"/>
    <property type="match status" value="1"/>
</dbReference>
<keyword evidence="7" id="KW-0812">Transmembrane</keyword>
<keyword evidence="6" id="KW-0645">Protease</keyword>
<keyword evidence="13" id="KW-0961">Cell wall biogenesis/degradation</keyword>